<accession>A0A7S4N7J2</accession>
<evidence type="ECO:0000313" key="2">
    <source>
        <dbReference type="EMBL" id="CAE2269618.1"/>
    </source>
</evidence>
<evidence type="ECO:0000256" key="1">
    <source>
        <dbReference type="SAM" id="SignalP"/>
    </source>
</evidence>
<keyword evidence="1" id="KW-0732">Signal</keyword>
<name>A0A7S4N7J2_9STRA</name>
<gene>
    <name evidence="2" type="ORF">OAUR00152_LOCUS31196</name>
</gene>
<sequence length="132" mass="15222">MREPKRGMKAARRVPDRLGLFLLFVAASTAGGAVSDGCVDPDLEQFMEDNRHIWIDEDEYFIVDAFEEEESRKNSSDHEMLDDLLSREADAAHSVNALIDEMHCHEDWMSRNQHKALKQHPLKSSLRTVTRR</sequence>
<dbReference type="EMBL" id="HBKQ01045225">
    <property type="protein sequence ID" value="CAE2269618.1"/>
    <property type="molecule type" value="Transcribed_RNA"/>
</dbReference>
<feature type="chain" id="PRO_5030860840" evidence="1">
    <location>
        <begin position="33"/>
        <end position="132"/>
    </location>
</feature>
<reference evidence="2" key="1">
    <citation type="submission" date="2021-01" db="EMBL/GenBank/DDBJ databases">
        <authorList>
            <person name="Corre E."/>
            <person name="Pelletier E."/>
            <person name="Niang G."/>
            <person name="Scheremetjew M."/>
            <person name="Finn R."/>
            <person name="Kale V."/>
            <person name="Holt S."/>
            <person name="Cochrane G."/>
            <person name="Meng A."/>
            <person name="Brown T."/>
            <person name="Cohen L."/>
        </authorList>
    </citation>
    <scope>NUCLEOTIDE SEQUENCE</scope>
    <source>
        <strain evidence="2">Isolate 1302-5</strain>
    </source>
</reference>
<feature type="signal peptide" evidence="1">
    <location>
        <begin position="1"/>
        <end position="32"/>
    </location>
</feature>
<proteinExistence type="predicted"/>
<organism evidence="2">
    <name type="scientific">Odontella aurita</name>
    <dbReference type="NCBI Taxonomy" id="265563"/>
    <lineage>
        <taxon>Eukaryota</taxon>
        <taxon>Sar</taxon>
        <taxon>Stramenopiles</taxon>
        <taxon>Ochrophyta</taxon>
        <taxon>Bacillariophyta</taxon>
        <taxon>Mediophyceae</taxon>
        <taxon>Biddulphiophycidae</taxon>
        <taxon>Eupodiscales</taxon>
        <taxon>Odontellaceae</taxon>
        <taxon>Odontella</taxon>
    </lineage>
</organism>
<dbReference type="AlphaFoldDB" id="A0A7S4N7J2"/>
<protein>
    <submittedName>
        <fullName evidence="2">Uncharacterized protein</fullName>
    </submittedName>
</protein>